<evidence type="ECO:0000313" key="3">
    <source>
        <dbReference type="EMBL" id="CAM0153267.1"/>
    </source>
</evidence>
<dbReference type="Gene3D" id="1.20.1280.50">
    <property type="match status" value="1"/>
</dbReference>
<dbReference type="EMBL" id="OZ075115">
    <property type="protein sequence ID" value="CAL5066666.1"/>
    <property type="molecule type" value="Genomic_DNA"/>
</dbReference>
<dbReference type="InterPro" id="IPR036047">
    <property type="entry name" value="F-box-like_dom_sf"/>
</dbReference>
<dbReference type="Proteomes" id="UP001497457">
    <property type="component" value="Chromosome 5rd"/>
</dbReference>
<keyword evidence="4" id="KW-1185">Reference proteome</keyword>
<dbReference type="InterPro" id="IPR001810">
    <property type="entry name" value="F-box_dom"/>
</dbReference>
<dbReference type="Pfam" id="PF00646">
    <property type="entry name" value="F-box"/>
    <property type="match status" value="1"/>
</dbReference>
<name>A0ABC9HGX8_9POAL</name>
<dbReference type="EMBL" id="CAXIPR030007086">
    <property type="protein sequence ID" value="CAM0153267.1"/>
    <property type="molecule type" value="Genomic_DNA"/>
</dbReference>
<evidence type="ECO:0000313" key="4">
    <source>
        <dbReference type="Proteomes" id="UP001497457"/>
    </source>
</evidence>
<evidence type="ECO:0000313" key="2">
    <source>
        <dbReference type="EMBL" id="CAL5066666.1"/>
    </source>
</evidence>
<feature type="domain" description="F-box" evidence="1">
    <location>
        <begin position="14"/>
        <end position="54"/>
    </location>
</feature>
<sequence length="392" mass="44381">MDCSKKQASAMGDLPVDPLVGIISRVPAKSVCRFKCVSKAWLDLITDPQHRKKLPQAMQGLFCQTTTPEAPVLLDIQDNFSFIDLVPRSVPLDIDPSFSFLTEQPGLRFLNISDSCNGLLLFEHHEGLTGNYARLGYIVCNPITKEWKAVPTCGSPSPTSLAYPYLAFDPAVSSHFNLVQFQVEKDEKILSVHGYSSKTGAWIENQISEQGEEGQLEGWGRFNFLLGNPQSCPFVNGFLHLIVLDQDQIKIVALDVQGKARRMIPVPHLHARSSWMRYFGESQGQLHYITQKTLDAREKEYKLSIWVLQDYDAQKWVLKGTVNSHEVFGEKSGRGGKGFEVVGIHQHRNVVFFTHLRHKLMAYNMDRKELSTIATFYDKEWLVATARYVPCF</sequence>
<dbReference type="Pfam" id="PF24750">
    <property type="entry name" value="b-prop_At3g26010-like"/>
    <property type="match status" value="1"/>
</dbReference>
<accession>A0ABC9HGX8</accession>
<dbReference type="SUPFAM" id="SSF81383">
    <property type="entry name" value="F-box domain"/>
    <property type="match status" value="1"/>
</dbReference>
<dbReference type="InterPro" id="IPR055290">
    <property type="entry name" value="At3g26010-like"/>
</dbReference>
<gene>
    <name evidence="2" type="ORF">URODEC1_LOCUS100571</name>
    <name evidence="3" type="ORF">URODEC1_LOCUS125991</name>
</gene>
<dbReference type="InterPro" id="IPR056592">
    <property type="entry name" value="Beta-prop_At3g26010-like"/>
</dbReference>
<evidence type="ECO:0000259" key="1">
    <source>
        <dbReference type="SMART" id="SM00256"/>
    </source>
</evidence>
<organism evidence="3 4">
    <name type="scientific">Urochloa decumbens</name>
    <dbReference type="NCBI Taxonomy" id="240449"/>
    <lineage>
        <taxon>Eukaryota</taxon>
        <taxon>Viridiplantae</taxon>
        <taxon>Streptophyta</taxon>
        <taxon>Embryophyta</taxon>
        <taxon>Tracheophyta</taxon>
        <taxon>Spermatophyta</taxon>
        <taxon>Magnoliopsida</taxon>
        <taxon>Liliopsida</taxon>
        <taxon>Poales</taxon>
        <taxon>Poaceae</taxon>
        <taxon>PACMAD clade</taxon>
        <taxon>Panicoideae</taxon>
        <taxon>Panicodae</taxon>
        <taxon>Paniceae</taxon>
        <taxon>Melinidinae</taxon>
        <taxon>Urochloa</taxon>
    </lineage>
</organism>
<dbReference type="PANTHER" id="PTHR35546:SF24">
    <property type="entry name" value="F-BOX DOMAIN-CONTAINING PROTEIN"/>
    <property type="match status" value="1"/>
</dbReference>
<reference evidence="3 4" key="1">
    <citation type="submission" date="2024-10" db="EMBL/GenBank/DDBJ databases">
        <authorList>
            <person name="Ryan C."/>
        </authorList>
    </citation>
    <scope>NUCLEOTIDE SEQUENCE [LARGE SCALE GENOMIC DNA]</scope>
</reference>
<dbReference type="CDD" id="cd22157">
    <property type="entry name" value="F-box_AtFBW1-like"/>
    <property type="match status" value="1"/>
</dbReference>
<dbReference type="SMART" id="SM00256">
    <property type="entry name" value="FBOX"/>
    <property type="match status" value="1"/>
</dbReference>
<dbReference type="Proteomes" id="UP001497457">
    <property type="component" value="Unassembled WGS sequence"/>
</dbReference>
<proteinExistence type="predicted"/>
<dbReference type="AlphaFoldDB" id="A0ABC9HGX8"/>
<dbReference type="PANTHER" id="PTHR35546">
    <property type="entry name" value="F-BOX PROTEIN INTERACTION DOMAIN PROTEIN-RELATED"/>
    <property type="match status" value="1"/>
</dbReference>
<protein>
    <recommendedName>
        <fullName evidence="1">F-box domain-containing protein</fullName>
    </recommendedName>
</protein>